<dbReference type="EMBL" id="DRTD01000030">
    <property type="protein sequence ID" value="HHE54225.1"/>
    <property type="molecule type" value="Genomic_DNA"/>
</dbReference>
<keyword evidence="2" id="KW-0813">Transport</keyword>
<evidence type="ECO:0000256" key="4">
    <source>
        <dbReference type="ARBA" id="ARBA00022989"/>
    </source>
</evidence>
<organism evidence="7">
    <name type="scientific">Caldithrix abyssi</name>
    <dbReference type="NCBI Taxonomy" id="187145"/>
    <lineage>
        <taxon>Bacteria</taxon>
        <taxon>Pseudomonadati</taxon>
        <taxon>Calditrichota</taxon>
        <taxon>Calditrichia</taxon>
        <taxon>Calditrichales</taxon>
        <taxon>Calditrichaceae</taxon>
        <taxon>Caldithrix</taxon>
    </lineage>
</organism>
<dbReference type="InterPro" id="IPR024671">
    <property type="entry name" value="Atg22-like"/>
</dbReference>
<dbReference type="PANTHER" id="PTHR23519:SF1">
    <property type="entry name" value="AUTOPHAGY-RELATED PROTEIN 22"/>
    <property type="match status" value="1"/>
</dbReference>
<evidence type="ECO:0000256" key="1">
    <source>
        <dbReference type="ARBA" id="ARBA00004127"/>
    </source>
</evidence>
<evidence type="ECO:0000256" key="5">
    <source>
        <dbReference type="ARBA" id="ARBA00023136"/>
    </source>
</evidence>
<dbReference type="AlphaFoldDB" id="A0A7V5H1V7"/>
<evidence type="ECO:0000256" key="3">
    <source>
        <dbReference type="ARBA" id="ARBA00022692"/>
    </source>
</evidence>
<dbReference type="Proteomes" id="UP000886111">
    <property type="component" value="Unassembled WGS sequence"/>
</dbReference>
<feature type="transmembrane region" description="Helical" evidence="6">
    <location>
        <begin position="21"/>
        <end position="43"/>
    </location>
</feature>
<dbReference type="PANTHER" id="PTHR23519">
    <property type="entry name" value="AUTOPHAGY-RELATED PROTEIN 22"/>
    <property type="match status" value="1"/>
</dbReference>
<dbReference type="Pfam" id="PF11700">
    <property type="entry name" value="ATG22"/>
    <property type="match status" value="1"/>
</dbReference>
<sequence>MSQLNQKKIAERRLRKEIFAWTLYDFANTSYSVIIVTVVYAIYFKQYIVGNFTIELGNWCRNPGDFLWGLGGSLSMAIVALSSPIMGAIADYSNQKKKFLFFYTMVCVMAMAFLYFLQPGMILQAVLLFIIGNVGFEGA</sequence>
<dbReference type="InterPro" id="IPR050495">
    <property type="entry name" value="ATG22/LtaA_families"/>
</dbReference>
<name>A0A7V5H1V7_CALAY</name>
<comment type="subcellular location">
    <subcellularLocation>
        <location evidence="1">Endomembrane system</location>
        <topology evidence="1">Multi-pass membrane protein</topology>
    </subcellularLocation>
</comment>
<evidence type="ECO:0000256" key="6">
    <source>
        <dbReference type="SAM" id="Phobius"/>
    </source>
</evidence>
<feature type="non-terminal residue" evidence="7">
    <location>
        <position position="139"/>
    </location>
</feature>
<proteinExistence type="predicted"/>
<keyword evidence="5 6" id="KW-0472">Membrane</keyword>
<dbReference type="GO" id="GO:0012505">
    <property type="term" value="C:endomembrane system"/>
    <property type="evidence" value="ECO:0007669"/>
    <property type="project" value="UniProtKB-SubCell"/>
</dbReference>
<evidence type="ECO:0000256" key="2">
    <source>
        <dbReference type="ARBA" id="ARBA00022448"/>
    </source>
</evidence>
<protein>
    <submittedName>
        <fullName evidence="7">MFS transporter</fullName>
    </submittedName>
</protein>
<feature type="transmembrane region" description="Helical" evidence="6">
    <location>
        <begin position="99"/>
        <end position="117"/>
    </location>
</feature>
<keyword evidence="4 6" id="KW-1133">Transmembrane helix</keyword>
<feature type="transmembrane region" description="Helical" evidence="6">
    <location>
        <begin position="66"/>
        <end position="87"/>
    </location>
</feature>
<dbReference type="SUPFAM" id="SSF103473">
    <property type="entry name" value="MFS general substrate transporter"/>
    <property type="match status" value="1"/>
</dbReference>
<dbReference type="InterPro" id="IPR036259">
    <property type="entry name" value="MFS_trans_sf"/>
</dbReference>
<comment type="caution">
    <text evidence="7">The sequence shown here is derived from an EMBL/GenBank/DDBJ whole genome shotgun (WGS) entry which is preliminary data.</text>
</comment>
<gene>
    <name evidence="7" type="ORF">ENL21_00455</name>
</gene>
<keyword evidence="3 6" id="KW-0812">Transmembrane</keyword>
<reference evidence="7" key="1">
    <citation type="journal article" date="2020" name="mSystems">
        <title>Genome- and Community-Level Interaction Insights into Carbon Utilization and Element Cycling Functions of Hydrothermarchaeota in Hydrothermal Sediment.</title>
        <authorList>
            <person name="Zhou Z."/>
            <person name="Liu Y."/>
            <person name="Xu W."/>
            <person name="Pan J."/>
            <person name="Luo Z.H."/>
            <person name="Li M."/>
        </authorList>
    </citation>
    <scope>NUCLEOTIDE SEQUENCE [LARGE SCALE GENOMIC DNA]</scope>
    <source>
        <strain evidence="7">HyVt-76</strain>
    </source>
</reference>
<evidence type="ECO:0000313" key="7">
    <source>
        <dbReference type="EMBL" id="HHE54225.1"/>
    </source>
</evidence>
<accession>A0A7V5H1V7</accession>